<dbReference type="Pfam" id="PF06119">
    <property type="entry name" value="NIDO"/>
    <property type="match status" value="1"/>
</dbReference>
<keyword evidence="4" id="KW-1185">Reference proteome</keyword>
<dbReference type="InterPro" id="IPR051495">
    <property type="entry name" value="Epithelial_Barrier/Signaling"/>
</dbReference>
<dbReference type="PANTHER" id="PTHR13802">
    <property type="entry name" value="MUCIN 4-RELATED"/>
    <property type="match status" value="1"/>
</dbReference>
<evidence type="ECO:0000313" key="3">
    <source>
        <dbReference type="EMBL" id="CAL1542058.1"/>
    </source>
</evidence>
<reference evidence="3 4" key="1">
    <citation type="submission" date="2024-04" db="EMBL/GenBank/DDBJ databases">
        <authorList>
            <consortium name="Genoscope - CEA"/>
            <person name="William W."/>
        </authorList>
    </citation>
    <scope>NUCLEOTIDE SEQUENCE [LARGE SCALE GENOMIC DNA]</scope>
</reference>
<dbReference type="PANTHER" id="PTHR13802:SF52">
    <property type="entry name" value="MUCIN-4"/>
    <property type="match status" value="1"/>
</dbReference>
<name>A0AAV2I9D6_LYMST</name>
<evidence type="ECO:0000313" key="4">
    <source>
        <dbReference type="Proteomes" id="UP001497497"/>
    </source>
</evidence>
<dbReference type="GO" id="GO:0007160">
    <property type="term" value="P:cell-matrix adhesion"/>
    <property type="evidence" value="ECO:0007669"/>
    <property type="project" value="InterPro"/>
</dbReference>
<keyword evidence="1" id="KW-1015">Disulfide bond</keyword>
<feature type="domain" description="NIDO" evidence="2">
    <location>
        <begin position="59"/>
        <end position="228"/>
    </location>
</feature>
<dbReference type="Proteomes" id="UP001497497">
    <property type="component" value="Unassembled WGS sequence"/>
</dbReference>
<sequence length="321" mass="36453">VSPPIYFSTAVPFGNTQNMHKVAYVMNNGLFVFGDENIAISASPNLKHALSQKLNIVAPYWIDTKPNSGHVNYHLYEKCGQDAYDGTKDDSKSPYMIKVMTRANQDLIKYYGFIGFDVEKVLVLTWVDVQDIYGTDTITFQAVFISGWKKESQNGQEIQAGELTSYVIFMYQQGKMNWPYIAGRLISIGFTGNNLPFTNTFLASRLDKMKGNTGFNGVFTYKTGSSSSSLQKCHSYTCSKIDLLSSPVYENDKRTLYGCPCTMERLGAQWQLYETRGEKNDIECYAISHIAKKRLLASNIRNKLCCYKREKTQNPNDWRDV</sequence>
<feature type="non-terminal residue" evidence="3">
    <location>
        <position position="321"/>
    </location>
</feature>
<organism evidence="3 4">
    <name type="scientific">Lymnaea stagnalis</name>
    <name type="common">Great pond snail</name>
    <name type="synonym">Helix stagnalis</name>
    <dbReference type="NCBI Taxonomy" id="6523"/>
    <lineage>
        <taxon>Eukaryota</taxon>
        <taxon>Metazoa</taxon>
        <taxon>Spiralia</taxon>
        <taxon>Lophotrochozoa</taxon>
        <taxon>Mollusca</taxon>
        <taxon>Gastropoda</taxon>
        <taxon>Heterobranchia</taxon>
        <taxon>Euthyneura</taxon>
        <taxon>Panpulmonata</taxon>
        <taxon>Hygrophila</taxon>
        <taxon>Lymnaeoidea</taxon>
        <taxon>Lymnaeidae</taxon>
        <taxon>Lymnaea</taxon>
    </lineage>
</organism>
<gene>
    <name evidence="3" type="ORF">GSLYS_00015664001</name>
</gene>
<evidence type="ECO:0000259" key="2">
    <source>
        <dbReference type="SMART" id="SM00539"/>
    </source>
</evidence>
<accession>A0AAV2I9D6</accession>
<feature type="non-terminal residue" evidence="3">
    <location>
        <position position="1"/>
    </location>
</feature>
<dbReference type="InterPro" id="IPR003886">
    <property type="entry name" value="NIDO_dom"/>
</dbReference>
<comment type="caution">
    <text evidence="3">The sequence shown here is derived from an EMBL/GenBank/DDBJ whole genome shotgun (WGS) entry which is preliminary data.</text>
</comment>
<dbReference type="SMART" id="SM00539">
    <property type="entry name" value="NIDO"/>
    <property type="match status" value="1"/>
</dbReference>
<protein>
    <recommendedName>
        <fullName evidence="2">NIDO domain-containing protein</fullName>
    </recommendedName>
</protein>
<dbReference type="AlphaFoldDB" id="A0AAV2I9D6"/>
<dbReference type="EMBL" id="CAXITT010000468">
    <property type="protein sequence ID" value="CAL1542058.1"/>
    <property type="molecule type" value="Genomic_DNA"/>
</dbReference>
<evidence type="ECO:0000256" key="1">
    <source>
        <dbReference type="ARBA" id="ARBA00023157"/>
    </source>
</evidence>
<proteinExistence type="predicted"/>